<dbReference type="Pfam" id="PF22586">
    <property type="entry name" value="ANCHR-like_BBOX"/>
    <property type="match status" value="1"/>
</dbReference>
<accession>A0ABD3XW67</accession>
<dbReference type="SMART" id="SM00336">
    <property type="entry name" value="BBOX"/>
    <property type="match status" value="2"/>
</dbReference>
<feature type="non-terminal residue" evidence="4">
    <location>
        <position position="274"/>
    </location>
</feature>
<dbReference type="Pfam" id="PF00643">
    <property type="entry name" value="zf-B_box"/>
    <property type="match status" value="1"/>
</dbReference>
<keyword evidence="1" id="KW-0479">Metal-binding</keyword>
<sequence>MDAKVPCDLCDPNPNNLAYGRCLDCEENMCQSCCLAHERSKATKHHKIQDLGTLDPETKGKIRQRTLCDDHPGEEIKLVCQNCNVLMCFVCKAVNHDNHTSKPVADAAAELKRSLEDELRKCDEKLQHLSMSEKEHEKCNKIINDAECRDIEAIEKQYSMLLHALETEVIRKKREIRTVYKEYRERNERNSALIQSETMRYVSAMTDLQKLVNQGTTIEILKNGPALKLKEKRLDISTTDTKLETVFRPTEVEPRGITAFLLGNVQKERSEIIP</sequence>
<protein>
    <recommendedName>
        <fullName evidence="3">B box-type domain-containing protein</fullName>
    </recommendedName>
</protein>
<dbReference type="PANTHER" id="PTHR25462">
    <property type="entry name" value="BONUS, ISOFORM C-RELATED"/>
    <property type="match status" value="1"/>
</dbReference>
<dbReference type="Gene3D" id="3.30.160.60">
    <property type="entry name" value="Classic Zinc Finger"/>
    <property type="match status" value="1"/>
</dbReference>
<name>A0ABD3XW67_SINWO</name>
<reference evidence="4 5" key="1">
    <citation type="submission" date="2024-11" db="EMBL/GenBank/DDBJ databases">
        <title>Chromosome-level genome assembly of the freshwater bivalve Anodonta woodiana.</title>
        <authorList>
            <person name="Chen X."/>
        </authorList>
    </citation>
    <scope>NUCLEOTIDE SEQUENCE [LARGE SCALE GENOMIC DNA]</scope>
    <source>
        <strain evidence="4">MN2024</strain>
        <tissue evidence="4">Gills</tissue>
    </source>
</reference>
<dbReference type="PANTHER" id="PTHR25462:SF296">
    <property type="entry name" value="MEIOTIC P26, ISOFORM F"/>
    <property type="match status" value="1"/>
</dbReference>
<keyword evidence="5" id="KW-1185">Reference proteome</keyword>
<evidence type="ECO:0000313" key="5">
    <source>
        <dbReference type="Proteomes" id="UP001634394"/>
    </source>
</evidence>
<dbReference type="PROSITE" id="PS50119">
    <property type="entry name" value="ZF_BBOX"/>
    <property type="match status" value="1"/>
</dbReference>
<dbReference type="InterPro" id="IPR047153">
    <property type="entry name" value="TRIM45/56/19-like"/>
</dbReference>
<proteinExistence type="predicted"/>
<dbReference type="Proteomes" id="UP001634394">
    <property type="component" value="Unassembled WGS sequence"/>
</dbReference>
<evidence type="ECO:0000256" key="1">
    <source>
        <dbReference type="PROSITE-ProRule" id="PRU00024"/>
    </source>
</evidence>
<evidence type="ECO:0000259" key="3">
    <source>
        <dbReference type="PROSITE" id="PS50119"/>
    </source>
</evidence>
<dbReference type="Gene3D" id="4.10.830.40">
    <property type="match status" value="1"/>
</dbReference>
<comment type="caution">
    <text evidence="4">The sequence shown here is derived from an EMBL/GenBank/DDBJ whole genome shotgun (WGS) entry which is preliminary data.</text>
</comment>
<dbReference type="EMBL" id="JBJQND010000001">
    <property type="protein sequence ID" value="KAL3890477.1"/>
    <property type="molecule type" value="Genomic_DNA"/>
</dbReference>
<dbReference type="AlphaFoldDB" id="A0ABD3XW67"/>
<gene>
    <name evidence="4" type="ORF">ACJMK2_002759</name>
</gene>
<evidence type="ECO:0000313" key="4">
    <source>
        <dbReference type="EMBL" id="KAL3890477.1"/>
    </source>
</evidence>
<evidence type="ECO:0000256" key="2">
    <source>
        <dbReference type="SAM" id="Coils"/>
    </source>
</evidence>
<keyword evidence="1" id="KW-0862">Zinc</keyword>
<dbReference type="InterPro" id="IPR000315">
    <property type="entry name" value="Znf_B-box"/>
</dbReference>
<keyword evidence="1" id="KW-0863">Zinc-finger</keyword>
<dbReference type="SUPFAM" id="SSF57845">
    <property type="entry name" value="B-box zinc-binding domain"/>
    <property type="match status" value="1"/>
</dbReference>
<keyword evidence="2" id="KW-0175">Coiled coil</keyword>
<feature type="coiled-coil region" evidence="2">
    <location>
        <begin position="105"/>
        <end position="132"/>
    </location>
</feature>
<organism evidence="4 5">
    <name type="scientific">Sinanodonta woodiana</name>
    <name type="common">Chinese pond mussel</name>
    <name type="synonym">Anodonta woodiana</name>
    <dbReference type="NCBI Taxonomy" id="1069815"/>
    <lineage>
        <taxon>Eukaryota</taxon>
        <taxon>Metazoa</taxon>
        <taxon>Spiralia</taxon>
        <taxon>Lophotrochozoa</taxon>
        <taxon>Mollusca</taxon>
        <taxon>Bivalvia</taxon>
        <taxon>Autobranchia</taxon>
        <taxon>Heteroconchia</taxon>
        <taxon>Palaeoheterodonta</taxon>
        <taxon>Unionida</taxon>
        <taxon>Unionoidea</taxon>
        <taxon>Unionidae</taxon>
        <taxon>Unioninae</taxon>
        <taxon>Sinanodonta</taxon>
    </lineage>
</organism>
<feature type="domain" description="B box-type" evidence="3">
    <location>
        <begin position="63"/>
        <end position="104"/>
    </location>
</feature>
<dbReference type="GO" id="GO:0008270">
    <property type="term" value="F:zinc ion binding"/>
    <property type="evidence" value="ECO:0007669"/>
    <property type="project" value="UniProtKB-KW"/>
</dbReference>